<dbReference type="GO" id="GO:0016405">
    <property type="term" value="F:CoA-ligase activity"/>
    <property type="evidence" value="ECO:0007669"/>
    <property type="project" value="TreeGrafter"/>
</dbReference>
<dbReference type="PROSITE" id="PS00455">
    <property type="entry name" value="AMP_BINDING"/>
    <property type="match status" value="1"/>
</dbReference>
<sequence>MHPFHHAANAPDRPAYIMANTGETVTYKELDERSNQVAQLLRSLGLKTGDAIAIFMENNARYLELCWGAQRAGLYFTCISSRLTPSEIDYIVEDCGAKAFFTSKALAATAKDLLAKNLIKGAKHRYMIGGAEAGYSAYEEARDAMPKTPIADETAGTDMLYSSGTTGRPKGIRIPLSGGPIDEVPGLVMLAQALYGFDGDTVYLSPAPLYHAAPLRYNMTVQRLGGTCIVMEHFDEEQALQLIEKYKVTHSQWVPTMFVRMLKLPEEVRKKYDVSSLECAIHAAAPCPVPVKEQMIEWWGPVIHEYYAGSEGNGFCALNSEEWLQHKGSVGKALLGKVHICDDEGNELPVGEAGTIYFEADDPNAPQFQYYNDEKKTRDSRHPKHKHWTTLGDIGRLDEDGYLYLTDRKAFMIISGGVNIYPQEAENLLITHPKVADVAVIGVPNPDFGEEVKAIVQPMDWADAGPELEEELIAFCQSELSKIKCPRSVDFDKELPRHPTGKLYKRLIRDKYWGNHDSKIV</sequence>
<dbReference type="STRING" id="1333998.M2A_1597"/>
<dbReference type="RefSeq" id="WP_045445555.1">
    <property type="nucleotide sequence ID" value="NZ_BBIO01000007.1"/>
</dbReference>
<gene>
    <name evidence="3" type="ORF">M2A_1597</name>
</gene>
<dbReference type="eggNOG" id="COG0318">
    <property type="taxonomic scope" value="Bacteria"/>
</dbReference>
<dbReference type="Pfam" id="PF00501">
    <property type="entry name" value="AMP-binding"/>
    <property type="match status" value="1"/>
</dbReference>
<evidence type="ECO:0000259" key="2">
    <source>
        <dbReference type="Pfam" id="PF13193"/>
    </source>
</evidence>
<keyword evidence="3" id="KW-0436">Ligase</keyword>
<dbReference type="InterPro" id="IPR042099">
    <property type="entry name" value="ANL_N_sf"/>
</dbReference>
<name>A0A081BAN0_9HYPH</name>
<protein>
    <submittedName>
        <fullName evidence="3">AMP-dependent synthetase and ligase</fullName>
    </submittedName>
</protein>
<proteinExistence type="predicted"/>
<dbReference type="InterPro" id="IPR025110">
    <property type="entry name" value="AMP-bd_C"/>
</dbReference>
<dbReference type="AlphaFoldDB" id="A0A081BAN0"/>
<dbReference type="PANTHER" id="PTHR24096:SF323">
    <property type="entry name" value="BLR3536 PROTEIN"/>
    <property type="match status" value="1"/>
</dbReference>
<dbReference type="InterPro" id="IPR045851">
    <property type="entry name" value="AMP-bd_C_sf"/>
</dbReference>
<accession>A0A081BAN0</accession>
<organism evidence="3 4">
    <name type="scientific">Tepidicaulis marinus</name>
    <dbReference type="NCBI Taxonomy" id="1333998"/>
    <lineage>
        <taxon>Bacteria</taxon>
        <taxon>Pseudomonadati</taxon>
        <taxon>Pseudomonadota</taxon>
        <taxon>Alphaproteobacteria</taxon>
        <taxon>Hyphomicrobiales</taxon>
        <taxon>Parvibaculaceae</taxon>
        <taxon>Tepidicaulis</taxon>
    </lineage>
</organism>
<feature type="domain" description="AMP-dependent synthetase/ligase" evidence="1">
    <location>
        <begin position="5"/>
        <end position="358"/>
    </location>
</feature>
<reference evidence="3 4" key="1">
    <citation type="submission" date="2014-07" db="EMBL/GenBank/DDBJ databases">
        <title>Tepidicaulis marinum gen. nov., sp. nov., a novel marine bacterium denitrifying nitrate to nitrous oxide strictly under microaerobic conditions.</title>
        <authorList>
            <person name="Takeuchi M."/>
            <person name="Yamagishi T."/>
            <person name="Kamagata Y."/>
            <person name="Oshima K."/>
            <person name="Hattori M."/>
            <person name="Katayama T."/>
            <person name="Hanada S."/>
            <person name="Tamaki H."/>
            <person name="Marumo K."/>
            <person name="Maeda H."/>
            <person name="Nedachi M."/>
            <person name="Iwasaki W."/>
            <person name="Suwa Y."/>
            <person name="Sakata S."/>
        </authorList>
    </citation>
    <scope>NUCLEOTIDE SEQUENCE [LARGE SCALE GENOMIC DNA]</scope>
    <source>
        <strain evidence="3 4">MA2</strain>
    </source>
</reference>
<comment type="caution">
    <text evidence="3">The sequence shown here is derived from an EMBL/GenBank/DDBJ whole genome shotgun (WGS) entry which is preliminary data.</text>
</comment>
<dbReference type="EMBL" id="BBIO01000007">
    <property type="protein sequence ID" value="GAK45098.1"/>
    <property type="molecule type" value="Genomic_DNA"/>
</dbReference>
<keyword evidence="4" id="KW-1185">Reference proteome</keyword>
<dbReference type="InterPro" id="IPR020845">
    <property type="entry name" value="AMP-binding_CS"/>
</dbReference>
<dbReference type="PANTHER" id="PTHR24096">
    <property type="entry name" value="LONG-CHAIN-FATTY-ACID--COA LIGASE"/>
    <property type="match status" value="1"/>
</dbReference>
<dbReference type="Proteomes" id="UP000028702">
    <property type="component" value="Unassembled WGS sequence"/>
</dbReference>
<evidence type="ECO:0000313" key="3">
    <source>
        <dbReference type="EMBL" id="GAK45098.1"/>
    </source>
</evidence>
<evidence type="ECO:0000259" key="1">
    <source>
        <dbReference type="Pfam" id="PF00501"/>
    </source>
</evidence>
<dbReference type="Gene3D" id="3.30.300.30">
    <property type="match status" value="1"/>
</dbReference>
<evidence type="ECO:0000313" key="4">
    <source>
        <dbReference type="Proteomes" id="UP000028702"/>
    </source>
</evidence>
<dbReference type="InterPro" id="IPR000873">
    <property type="entry name" value="AMP-dep_synth/lig_dom"/>
</dbReference>
<dbReference type="SUPFAM" id="SSF56801">
    <property type="entry name" value="Acetyl-CoA synthetase-like"/>
    <property type="match status" value="1"/>
</dbReference>
<feature type="domain" description="AMP-binding enzyme C-terminal" evidence="2">
    <location>
        <begin position="424"/>
        <end position="502"/>
    </location>
</feature>
<dbReference type="Pfam" id="PF13193">
    <property type="entry name" value="AMP-binding_C"/>
    <property type="match status" value="1"/>
</dbReference>
<dbReference type="Gene3D" id="3.40.50.12780">
    <property type="entry name" value="N-terminal domain of ligase-like"/>
    <property type="match status" value="1"/>
</dbReference>
<dbReference type="CDD" id="cd05929">
    <property type="entry name" value="BACL_like"/>
    <property type="match status" value="1"/>
</dbReference>